<evidence type="ECO:0000313" key="3">
    <source>
        <dbReference type="Proteomes" id="UP000015101"/>
    </source>
</evidence>
<gene>
    <name evidence="2" type="primary">20208809</name>
    <name evidence="1" type="ORF">HELRODRAFT_182975</name>
</gene>
<reference evidence="3" key="1">
    <citation type="submission" date="2012-12" db="EMBL/GenBank/DDBJ databases">
        <authorList>
            <person name="Hellsten U."/>
            <person name="Grimwood J."/>
            <person name="Chapman J.A."/>
            <person name="Shapiro H."/>
            <person name="Aerts A."/>
            <person name="Otillar R.P."/>
            <person name="Terry A.Y."/>
            <person name="Boore J.L."/>
            <person name="Simakov O."/>
            <person name="Marletaz F."/>
            <person name="Cho S.-J."/>
            <person name="Edsinger-Gonzales E."/>
            <person name="Havlak P."/>
            <person name="Kuo D.-H."/>
            <person name="Larsson T."/>
            <person name="Lv J."/>
            <person name="Arendt D."/>
            <person name="Savage R."/>
            <person name="Osoegawa K."/>
            <person name="de Jong P."/>
            <person name="Lindberg D.R."/>
            <person name="Seaver E.C."/>
            <person name="Weisblat D.A."/>
            <person name="Putnam N.H."/>
            <person name="Grigoriev I.V."/>
            <person name="Rokhsar D.S."/>
        </authorList>
    </citation>
    <scope>NUCLEOTIDE SEQUENCE</scope>
</reference>
<dbReference type="EMBL" id="KB097788">
    <property type="protein sequence ID" value="ESN89966.1"/>
    <property type="molecule type" value="Genomic_DNA"/>
</dbReference>
<dbReference type="AlphaFoldDB" id="T1FJ10"/>
<dbReference type="EnsemblMetazoa" id="HelroT182975">
    <property type="protein sequence ID" value="HelroP182975"/>
    <property type="gene ID" value="HelroG182975"/>
</dbReference>
<dbReference type="RefSeq" id="XP_009031942.1">
    <property type="nucleotide sequence ID" value="XM_009033694.1"/>
</dbReference>
<reference evidence="1 3" key="2">
    <citation type="journal article" date="2013" name="Nature">
        <title>Insights into bilaterian evolution from three spiralian genomes.</title>
        <authorList>
            <person name="Simakov O."/>
            <person name="Marletaz F."/>
            <person name="Cho S.J."/>
            <person name="Edsinger-Gonzales E."/>
            <person name="Havlak P."/>
            <person name="Hellsten U."/>
            <person name="Kuo D.H."/>
            <person name="Larsson T."/>
            <person name="Lv J."/>
            <person name="Arendt D."/>
            <person name="Savage R."/>
            <person name="Osoegawa K."/>
            <person name="de Jong P."/>
            <person name="Grimwood J."/>
            <person name="Chapman J.A."/>
            <person name="Shapiro H."/>
            <person name="Aerts A."/>
            <person name="Otillar R.P."/>
            <person name="Terry A.Y."/>
            <person name="Boore J.L."/>
            <person name="Grigoriev I.V."/>
            <person name="Lindberg D.R."/>
            <person name="Seaver E.C."/>
            <person name="Weisblat D.A."/>
            <person name="Putnam N.H."/>
            <person name="Rokhsar D.S."/>
        </authorList>
    </citation>
    <scope>NUCLEOTIDE SEQUENCE</scope>
</reference>
<proteinExistence type="predicted"/>
<dbReference type="Proteomes" id="UP000015101">
    <property type="component" value="Unassembled WGS sequence"/>
</dbReference>
<dbReference type="HOGENOM" id="CLU_763497_0_0_1"/>
<name>T1FJ10_HELRO</name>
<dbReference type="InParanoid" id="T1FJ10"/>
<dbReference type="KEGG" id="hro:HELRODRAFT_182975"/>
<reference evidence="2" key="3">
    <citation type="submission" date="2015-06" db="UniProtKB">
        <authorList>
            <consortium name="EnsemblMetazoa"/>
        </authorList>
    </citation>
    <scope>IDENTIFICATION</scope>
</reference>
<dbReference type="CTD" id="20208809"/>
<protein>
    <submittedName>
        <fullName evidence="1 2">Uncharacterized protein</fullName>
    </submittedName>
</protein>
<organism evidence="2 3">
    <name type="scientific">Helobdella robusta</name>
    <name type="common">Californian leech</name>
    <dbReference type="NCBI Taxonomy" id="6412"/>
    <lineage>
        <taxon>Eukaryota</taxon>
        <taxon>Metazoa</taxon>
        <taxon>Spiralia</taxon>
        <taxon>Lophotrochozoa</taxon>
        <taxon>Annelida</taxon>
        <taxon>Clitellata</taxon>
        <taxon>Hirudinea</taxon>
        <taxon>Rhynchobdellida</taxon>
        <taxon>Glossiphoniidae</taxon>
        <taxon>Helobdella</taxon>
    </lineage>
</organism>
<evidence type="ECO:0000313" key="1">
    <source>
        <dbReference type="EMBL" id="ESN89966.1"/>
    </source>
</evidence>
<accession>T1FJ10</accession>
<keyword evidence="3" id="KW-1185">Reference proteome</keyword>
<dbReference type="EMBL" id="AMQM01008501">
    <property type="status" value="NOT_ANNOTATED_CDS"/>
    <property type="molecule type" value="Genomic_DNA"/>
</dbReference>
<evidence type="ECO:0000313" key="2">
    <source>
        <dbReference type="EnsemblMetazoa" id="HelroP182975"/>
    </source>
</evidence>
<dbReference type="GeneID" id="20208809"/>
<sequence>MSVNLFFGKHCFKIVPNKTDLCKFSQKKDYFLELDVALHNDYHPKCDEIVQYSFLAKKPTVKIPIIMNDDFAYVTIVIGPADTKHQSSIYRFKIYLFDISDKRYKFLNRFEKALSPPRSIEHRYEFYFLEIEKSSISEFVRFTNAHLKTTESSISIEEVIIILQSRIFCLFLIGVYTIRVANCRDLADRNEPCYNFDFKTYPQCENPVGININTYLNRRSGYRELFRCSESIRTADIDLHNPFEVQIDCMLNGSRYEEMKNKTFLLVVFRQNFDLSTIWRHWVVTFKSFKPFYHYWHQASLEKSFTRSSFRFLVFKLEAGYLRWPAINKGKVNWDFNEFLLRNELCDELVASSSLHLSSFGYH</sequence>